<reference evidence="13 14" key="1">
    <citation type="journal article" date="2016" name="Nat. Commun.">
        <title>Thousands of microbial genomes shed light on interconnected biogeochemical processes in an aquifer system.</title>
        <authorList>
            <person name="Anantharaman K."/>
            <person name="Brown C.T."/>
            <person name="Hug L.A."/>
            <person name="Sharon I."/>
            <person name="Castelle C.J."/>
            <person name="Probst A.J."/>
            <person name="Thomas B.C."/>
            <person name="Singh A."/>
            <person name="Wilkins M.J."/>
            <person name="Karaoz U."/>
            <person name="Brodie E.L."/>
            <person name="Williams K.H."/>
            <person name="Hubbard S.S."/>
            <person name="Banfield J.F."/>
        </authorList>
    </citation>
    <scope>NUCLEOTIDE SEQUENCE [LARGE SCALE GENOMIC DNA]</scope>
</reference>
<evidence type="ECO:0000256" key="8">
    <source>
        <dbReference type="ARBA" id="ARBA00022741"/>
    </source>
</evidence>
<dbReference type="NCBIfam" id="TIGR00682">
    <property type="entry name" value="lpxK"/>
    <property type="match status" value="1"/>
</dbReference>
<keyword evidence="11" id="KW-0443">Lipid metabolism</keyword>
<proteinExistence type="predicted"/>
<dbReference type="AlphaFoldDB" id="A0A1F7RP19"/>
<dbReference type="Pfam" id="PF02606">
    <property type="entry name" value="LpxK"/>
    <property type="match status" value="1"/>
</dbReference>
<dbReference type="Proteomes" id="UP000178797">
    <property type="component" value="Unassembled WGS sequence"/>
</dbReference>
<protein>
    <recommendedName>
        <fullName evidence="4 12">Tetraacyldisaccharide 4'-kinase</fullName>
        <ecNumber evidence="3 12">2.7.1.130</ecNumber>
    </recommendedName>
</protein>
<evidence type="ECO:0000256" key="3">
    <source>
        <dbReference type="ARBA" id="ARBA00012071"/>
    </source>
</evidence>
<evidence type="ECO:0000256" key="11">
    <source>
        <dbReference type="ARBA" id="ARBA00023098"/>
    </source>
</evidence>
<dbReference type="GO" id="GO:0009245">
    <property type="term" value="P:lipid A biosynthetic process"/>
    <property type="evidence" value="ECO:0007669"/>
    <property type="project" value="UniProtKB-UniRule"/>
</dbReference>
<dbReference type="PANTHER" id="PTHR42724">
    <property type="entry name" value="TETRAACYLDISACCHARIDE 4'-KINASE"/>
    <property type="match status" value="1"/>
</dbReference>
<dbReference type="EC" id="2.7.1.130" evidence="3 12"/>
<dbReference type="GO" id="GO:0009029">
    <property type="term" value="F:lipid-A 4'-kinase activity"/>
    <property type="evidence" value="ECO:0007669"/>
    <property type="project" value="UniProtKB-UniRule"/>
</dbReference>
<dbReference type="PANTHER" id="PTHR42724:SF1">
    <property type="entry name" value="TETRAACYLDISACCHARIDE 4'-KINASE, MITOCHONDRIAL-RELATED"/>
    <property type="match status" value="1"/>
</dbReference>
<evidence type="ECO:0000256" key="12">
    <source>
        <dbReference type="NCBIfam" id="TIGR00682"/>
    </source>
</evidence>
<comment type="function">
    <text evidence="1">Transfers the gamma-phosphate of ATP to the 4'-position of a tetraacyldisaccharide 1-phosphate intermediate (termed DS-1-P) to form tetraacyldisaccharide 1,4'-bis-phosphate (lipid IVA).</text>
</comment>
<dbReference type="EMBL" id="MGDE01000263">
    <property type="protein sequence ID" value="OGL42647.1"/>
    <property type="molecule type" value="Genomic_DNA"/>
</dbReference>
<keyword evidence="6" id="KW-0441">Lipid A biosynthesis</keyword>
<evidence type="ECO:0000256" key="7">
    <source>
        <dbReference type="ARBA" id="ARBA00022679"/>
    </source>
</evidence>
<evidence type="ECO:0000256" key="2">
    <source>
        <dbReference type="ARBA" id="ARBA00004870"/>
    </source>
</evidence>
<keyword evidence="8" id="KW-0547">Nucleotide-binding</keyword>
<feature type="non-terminal residue" evidence="13">
    <location>
        <position position="1"/>
    </location>
</feature>
<evidence type="ECO:0000313" key="13">
    <source>
        <dbReference type="EMBL" id="OGL42647.1"/>
    </source>
</evidence>
<gene>
    <name evidence="13" type="ORF">A2W05_10220</name>
</gene>
<evidence type="ECO:0000256" key="9">
    <source>
        <dbReference type="ARBA" id="ARBA00022777"/>
    </source>
</evidence>
<organism evidence="13 14">
    <name type="scientific">Candidatus Schekmanbacteria bacterium RBG_16_38_10</name>
    <dbReference type="NCBI Taxonomy" id="1817879"/>
    <lineage>
        <taxon>Bacteria</taxon>
        <taxon>Candidatus Schekmaniibacteriota</taxon>
    </lineage>
</organism>
<name>A0A1F7RP19_9BACT</name>
<evidence type="ECO:0000256" key="6">
    <source>
        <dbReference type="ARBA" id="ARBA00022556"/>
    </source>
</evidence>
<evidence type="ECO:0000256" key="5">
    <source>
        <dbReference type="ARBA" id="ARBA00022516"/>
    </source>
</evidence>
<evidence type="ECO:0000256" key="1">
    <source>
        <dbReference type="ARBA" id="ARBA00002274"/>
    </source>
</evidence>
<dbReference type="GO" id="GO:0005886">
    <property type="term" value="C:plasma membrane"/>
    <property type="evidence" value="ECO:0007669"/>
    <property type="project" value="TreeGrafter"/>
</dbReference>
<dbReference type="GO" id="GO:0005524">
    <property type="term" value="F:ATP binding"/>
    <property type="evidence" value="ECO:0007669"/>
    <property type="project" value="UniProtKB-KW"/>
</dbReference>
<evidence type="ECO:0000256" key="10">
    <source>
        <dbReference type="ARBA" id="ARBA00022840"/>
    </source>
</evidence>
<dbReference type="InterPro" id="IPR003758">
    <property type="entry name" value="LpxK"/>
</dbReference>
<keyword evidence="7" id="KW-0808">Transferase</keyword>
<comment type="caution">
    <text evidence="13">The sequence shown here is derived from an EMBL/GenBank/DDBJ whole genome shotgun (WGS) entry which is preliminary data.</text>
</comment>
<evidence type="ECO:0000313" key="14">
    <source>
        <dbReference type="Proteomes" id="UP000178797"/>
    </source>
</evidence>
<comment type="pathway">
    <text evidence="2">Glycolipid biosynthesis; lipid IV(A) biosynthesis; lipid IV(A) from (3R)-3-hydroxytetradecanoyl-[acyl-carrier-protein] and UDP-N-acetyl-alpha-D-glucosamine: step 6/6.</text>
</comment>
<accession>A0A1F7RP19</accession>
<dbReference type="UniPathway" id="UPA00359">
    <property type="reaction ID" value="UER00482"/>
</dbReference>
<sequence length="299" mass="33756">GGTGKTPVTEKVSNILSKNNISHAILSRGYKSENKNEINIVSDKTGILLKPPYAGDEALMLAKKLKGVPIITGKNRYLTGKFAIENYGVKALILDDGYQHIALERDLNILLIDSSKDFEKEKLTPRGTLREPFKSLERADLILLTKTNHNSKNFKKLCSFIKYYNSTASIEKSLHTPEEIIEFKSGRAFSLSSFKDKKVLAFSAIGDPASFHLSLKEIELNISGFIEFDDHHYYSPEEVNEICRKAEALKAEAIITTEKDIMRNPEIFSFAENLYFLKISISLDEDCIEKTILKHFKSL</sequence>
<keyword evidence="9 13" id="KW-0418">Kinase</keyword>
<evidence type="ECO:0000256" key="4">
    <source>
        <dbReference type="ARBA" id="ARBA00016436"/>
    </source>
</evidence>
<keyword evidence="10" id="KW-0067">ATP-binding</keyword>
<keyword evidence="5" id="KW-0444">Lipid biosynthesis</keyword>
<dbReference type="GO" id="GO:0009244">
    <property type="term" value="P:lipopolysaccharide core region biosynthetic process"/>
    <property type="evidence" value="ECO:0007669"/>
    <property type="project" value="TreeGrafter"/>
</dbReference>